<gene>
    <name evidence="3" type="ORF">QRD43_20510</name>
</gene>
<keyword evidence="4" id="KW-1185">Reference proteome</keyword>
<dbReference type="GO" id="GO:0004519">
    <property type="term" value="F:endonuclease activity"/>
    <property type="evidence" value="ECO:0007669"/>
    <property type="project" value="UniProtKB-KW"/>
</dbReference>
<dbReference type="Proteomes" id="UP001238603">
    <property type="component" value="Unassembled WGS sequence"/>
</dbReference>
<evidence type="ECO:0000313" key="3">
    <source>
        <dbReference type="EMBL" id="MDL5034296.1"/>
    </source>
</evidence>
<dbReference type="InterPro" id="IPR003615">
    <property type="entry name" value="HNH_nuc"/>
</dbReference>
<keyword evidence="1" id="KW-0479">Metal-binding</keyword>
<dbReference type="SMART" id="SM00507">
    <property type="entry name" value="HNHc"/>
    <property type="match status" value="1"/>
</dbReference>
<accession>A0ABT7LN41</accession>
<protein>
    <submittedName>
        <fullName evidence="3">HNH endonuclease signature motif containing protein</fullName>
    </submittedName>
</protein>
<proteinExistence type="predicted"/>
<evidence type="ECO:0000313" key="4">
    <source>
        <dbReference type="Proteomes" id="UP001238603"/>
    </source>
</evidence>
<evidence type="ECO:0000259" key="2">
    <source>
        <dbReference type="PROSITE" id="PS50157"/>
    </source>
</evidence>
<keyword evidence="3" id="KW-0378">Hydrolase</keyword>
<dbReference type="RefSeq" id="WP_285984372.1">
    <property type="nucleotide sequence ID" value="NZ_JASVDS010000008.1"/>
</dbReference>
<keyword evidence="3" id="KW-0255">Endonuclease</keyword>
<dbReference type="EMBL" id="JASVDS010000008">
    <property type="protein sequence ID" value="MDL5034296.1"/>
    <property type="molecule type" value="Genomic_DNA"/>
</dbReference>
<organism evidence="3 4">
    <name type="scientific">Roseateles subflavus</name>
    <dbReference type="NCBI Taxonomy" id="3053353"/>
    <lineage>
        <taxon>Bacteria</taxon>
        <taxon>Pseudomonadati</taxon>
        <taxon>Pseudomonadota</taxon>
        <taxon>Betaproteobacteria</taxon>
        <taxon>Burkholderiales</taxon>
        <taxon>Sphaerotilaceae</taxon>
        <taxon>Roseateles</taxon>
    </lineage>
</organism>
<keyword evidence="1" id="KW-0863">Zinc-finger</keyword>
<feature type="domain" description="C2H2-type" evidence="2">
    <location>
        <begin position="40"/>
        <end position="69"/>
    </location>
</feature>
<keyword evidence="1" id="KW-0862">Zinc</keyword>
<keyword evidence="3" id="KW-0540">Nuclease</keyword>
<evidence type="ECO:0000256" key="1">
    <source>
        <dbReference type="PROSITE-ProRule" id="PRU00042"/>
    </source>
</evidence>
<comment type="caution">
    <text evidence="3">The sequence shown here is derived from an EMBL/GenBank/DDBJ whole genome shotgun (WGS) entry which is preliminary data.</text>
</comment>
<dbReference type="CDD" id="cd00085">
    <property type="entry name" value="HNHc"/>
    <property type="match status" value="1"/>
</dbReference>
<reference evidence="3 4" key="1">
    <citation type="submission" date="2023-06" db="EMBL/GenBank/DDBJ databases">
        <title>Pelomonas sp. APW6 16S ribosomal RNA gene genome sequencing and assembly.</title>
        <authorList>
            <person name="Woo H."/>
        </authorList>
    </citation>
    <scope>NUCLEOTIDE SEQUENCE [LARGE SCALE GENOMIC DNA]</scope>
    <source>
        <strain evidence="3 4">APW6</strain>
    </source>
</reference>
<name>A0ABT7LN41_9BURK</name>
<dbReference type="InterPro" id="IPR013087">
    <property type="entry name" value="Znf_C2H2_type"/>
</dbReference>
<sequence>MLKLLLSVKRRVFRQNDAEATLHDQAFKAKRANALQRHRFTCSGCGYSSKNTSHLDVHHLDDNHRNQADENLVAACHICHNYQHIGEADFRYSKGPTQPRRTMIATIPEISPADLNLLQRAIGVALLDAQEADLARRLADRLAARGEVTEMLFGSKSPSSWAGAMASMSAGQFAARADVIVDERLLLHPEELKELGREMLADNPTLPLSKWANVARSTMSSAAAAPSSPSAGLLVEEAA</sequence>
<dbReference type="PROSITE" id="PS50157">
    <property type="entry name" value="ZINC_FINGER_C2H2_2"/>
    <property type="match status" value="1"/>
</dbReference>